<protein>
    <recommendedName>
        <fullName evidence="2">WW domain-containing protein</fullName>
    </recommendedName>
</protein>
<dbReference type="SUPFAM" id="SSF51045">
    <property type="entry name" value="WW domain"/>
    <property type="match status" value="1"/>
</dbReference>
<dbReference type="PROSITE" id="PS01159">
    <property type="entry name" value="WW_DOMAIN_1"/>
    <property type="match status" value="1"/>
</dbReference>
<dbReference type="SMART" id="SM00456">
    <property type="entry name" value="WW"/>
    <property type="match status" value="1"/>
</dbReference>
<dbReference type="RefSeq" id="XP_023623217.1">
    <property type="nucleotide sequence ID" value="XM_023767449.1"/>
</dbReference>
<evidence type="ECO:0000259" key="2">
    <source>
        <dbReference type="PROSITE" id="PS50020"/>
    </source>
</evidence>
<feature type="region of interest" description="Disordered" evidence="1">
    <location>
        <begin position="1"/>
        <end position="213"/>
    </location>
</feature>
<feature type="compositionally biased region" description="Polar residues" evidence="1">
    <location>
        <begin position="172"/>
        <end position="183"/>
    </location>
</feature>
<dbReference type="InterPro" id="IPR036020">
    <property type="entry name" value="WW_dom_sf"/>
</dbReference>
<feature type="region of interest" description="Disordered" evidence="1">
    <location>
        <begin position="235"/>
        <end position="317"/>
    </location>
</feature>
<evidence type="ECO:0000313" key="3">
    <source>
        <dbReference type="EMBL" id="CZT16324.1"/>
    </source>
</evidence>
<dbReference type="GeneID" id="35597388"/>
<feature type="compositionally biased region" description="Polar residues" evidence="1">
    <location>
        <begin position="69"/>
        <end position="85"/>
    </location>
</feature>
<feature type="compositionally biased region" description="Acidic residues" evidence="1">
    <location>
        <begin position="297"/>
        <end position="317"/>
    </location>
</feature>
<name>A0A2D3V1I3_9PEZI</name>
<feature type="compositionally biased region" description="Basic and acidic residues" evidence="1">
    <location>
        <begin position="187"/>
        <end position="208"/>
    </location>
</feature>
<dbReference type="PROSITE" id="PS50020">
    <property type="entry name" value="WW_DOMAIN_2"/>
    <property type="match status" value="1"/>
</dbReference>
<organism evidence="3 4">
    <name type="scientific">Ramularia collo-cygni</name>
    <dbReference type="NCBI Taxonomy" id="112498"/>
    <lineage>
        <taxon>Eukaryota</taxon>
        <taxon>Fungi</taxon>
        <taxon>Dikarya</taxon>
        <taxon>Ascomycota</taxon>
        <taxon>Pezizomycotina</taxon>
        <taxon>Dothideomycetes</taxon>
        <taxon>Dothideomycetidae</taxon>
        <taxon>Mycosphaerellales</taxon>
        <taxon>Mycosphaerellaceae</taxon>
        <taxon>Ramularia</taxon>
    </lineage>
</organism>
<feature type="compositionally biased region" description="Gly residues" evidence="1">
    <location>
        <begin position="247"/>
        <end position="256"/>
    </location>
</feature>
<evidence type="ECO:0000313" key="4">
    <source>
        <dbReference type="Proteomes" id="UP000225277"/>
    </source>
</evidence>
<dbReference type="STRING" id="112498.A0A2D3V1I3"/>
<keyword evidence="4" id="KW-1185">Reference proteome</keyword>
<feature type="domain" description="WW" evidence="2">
    <location>
        <begin position="99"/>
        <end position="133"/>
    </location>
</feature>
<dbReference type="Gene3D" id="2.20.70.10">
    <property type="match status" value="1"/>
</dbReference>
<feature type="compositionally biased region" description="Pro residues" evidence="1">
    <location>
        <begin position="87"/>
        <end position="103"/>
    </location>
</feature>
<dbReference type="Proteomes" id="UP000225277">
    <property type="component" value="Unassembled WGS sequence"/>
</dbReference>
<dbReference type="InterPro" id="IPR001202">
    <property type="entry name" value="WW_dom"/>
</dbReference>
<dbReference type="EMBL" id="FJUY01000002">
    <property type="protein sequence ID" value="CZT16324.1"/>
    <property type="molecule type" value="Genomic_DNA"/>
</dbReference>
<dbReference type="Pfam" id="PF00397">
    <property type="entry name" value="WW"/>
    <property type="match status" value="1"/>
</dbReference>
<gene>
    <name evidence="3" type="ORF">RCC_02166</name>
</gene>
<dbReference type="OrthoDB" id="2444812at2759"/>
<proteinExistence type="predicted"/>
<reference evidence="3 4" key="1">
    <citation type="submission" date="2016-03" db="EMBL/GenBank/DDBJ databases">
        <authorList>
            <person name="Ploux O."/>
        </authorList>
    </citation>
    <scope>NUCLEOTIDE SEQUENCE [LARGE SCALE GENOMIC DNA]</scope>
    <source>
        <strain evidence="3 4">URUG2</strain>
    </source>
</reference>
<feature type="compositionally biased region" description="Low complexity" evidence="1">
    <location>
        <begin position="286"/>
        <end position="296"/>
    </location>
</feature>
<sequence>MSFFKKLTDEFKELKANFEDKPKKEEKKEDKPEKPLESSHADTREGDHGGQPPYGAQHAPYDQHAQAPYGQQPQYGDHSQSQQQYGAPPPSHANPPAQPPLPPGWITQFDQNSQRWYFVEQATGRTQWDPPAFSHGGYAPPPTGPSDAYTSDRGHGGAPGAAGGFYNPQAGYGTSSHDQNAQQYYGDMKKTEEKSEKKAGEKKDEKNNNARNMMLAGAGGLAVGGVAGAMLAHDSDDENSHAAPAAYGGGGYGGGAYNAPPPGPPANDSDAESLHEAQQNYNDAVEAAADSDASSSELEELQEAREELEEEQEDYED</sequence>
<feature type="compositionally biased region" description="Basic and acidic residues" evidence="1">
    <location>
        <begin position="1"/>
        <end position="48"/>
    </location>
</feature>
<accession>A0A2D3V1I3</accession>
<dbReference type="AlphaFoldDB" id="A0A2D3V1I3"/>
<evidence type="ECO:0000256" key="1">
    <source>
        <dbReference type="SAM" id="MobiDB-lite"/>
    </source>
</evidence>